<dbReference type="EMBL" id="ACKS01000061">
    <property type="protein sequence ID" value="EFA44148.1"/>
    <property type="molecule type" value="Genomic_DNA"/>
</dbReference>
<proteinExistence type="predicted"/>
<evidence type="ECO:0000313" key="2">
    <source>
        <dbReference type="Proteomes" id="UP000003160"/>
    </source>
</evidence>
<accession>D1PWX4</accession>
<keyword evidence="2" id="KW-1185">Reference proteome</keyword>
<organism evidence="1 2">
    <name type="scientific">Hallella bergensis DSM 17361</name>
    <dbReference type="NCBI Taxonomy" id="585502"/>
    <lineage>
        <taxon>Bacteria</taxon>
        <taxon>Pseudomonadati</taxon>
        <taxon>Bacteroidota</taxon>
        <taxon>Bacteroidia</taxon>
        <taxon>Bacteroidales</taxon>
        <taxon>Prevotellaceae</taxon>
        <taxon>Hallella</taxon>
    </lineage>
</organism>
<sequence>MFILPIRTVPGKGAIENMNRLYQAIYTQENRFQGNIKNYIKEIIKK</sequence>
<gene>
    <name evidence="1" type="ORF">HMPREF0645_1459</name>
</gene>
<comment type="caution">
    <text evidence="1">The sequence shown here is derived from an EMBL/GenBank/DDBJ whole genome shotgun (WGS) entry which is preliminary data.</text>
</comment>
<name>D1PWX4_9BACT</name>
<protein>
    <submittedName>
        <fullName evidence="1">Uncharacterized protein</fullName>
    </submittedName>
</protein>
<dbReference type="Proteomes" id="UP000003160">
    <property type="component" value="Unassembled WGS sequence"/>
</dbReference>
<evidence type="ECO:0000313" key="1">
    <source>
        <dbReference type="EMBL" id="EFA44148.1"/>
    </source>
</evidence>
<dbReference type="AlphaFoldDB" id="D1PWX4"/>
<dbReference type="HOGENOM" id="CLU_3187223_0_0_10"/>
<reference evidence="1 2" key="1">
    <citation type="submission" date="2009-10" db="EMBL/GenBank/DDBJ databases">
        <authorList>
            <person name="Qin X."/>
            <person name="Bachman B."/>
            <person name="Battles P."/>
            <person name="Bell A."/>
            <person name="Bess C."/>
            <person name="Bickham C."/>
            <person name="Chaboub L."/>
            <person name="Chen D."/>
            <person name="Coyle M."/>
            <person name="Deiros D.R."/>
            <person name="Dinh H."/>
            <person name="Forbes L."/>
            <person name="Fowler G."/>
            <person name="Francisco L."/>
            <person name="Fu Q."/>
            <person name="Gubbala S."/>
            <person name="Hale W."/>
            <person name="Han Y."/>
            <person name="Hemphill L."/>
            <person name="Highlander S.K."/>
            <person name="Hirani K."/>
            <person name="Hogues M."/>
            <person name="Jackson L."/>
            <person name="Jakkamsetti A."/>
            <person name="Javaid M."/>
            <person name="Jiang H."/>
            <person name="Korchina V."/>
            <person name="Kovar C."/>
            <person name="Lara F."/>
            <person name="Lee S."/>
            <person name="Mata R."/>
            <person name="Mathew T."/>
            <person name="Moen C."/>
            <person name="Morales K."/>
            <person name="Munidasa M."/>
            <person name="Nazareth L."/>
            <person name="Ngo R."/>
            <person name="Nguyen L."/>
            <person name="Okwuonu G."/>
            <person name="Ongeri F."/>
            <person name="Patil S."/>
            <person name="Petrosino J."/>
            <person name="Pham C."/>
            <person name="Pham P."/>
            <person name="Pu L.-L."/>
            <person name="Puazo M."/>
            <person name="Raj R."/>
            <person name="Reid J."/>
            <person name="Rouhana J."/>
            <person name="Saada N."/>
            <person name="Shang Y."/>
            <person name="Simmons D."/>
            <person name="Thornton R."/>
            <person name="Warren J."/>
            <person name="Weissenberger G."/>
            <person name="Zhang J."/>
            <person name="Zhang L."/>
            <person name="Zhou C."/>
            <person name="Zhu D."/>
            <person name="Muzny D."/>
            <person name="Worley K."/>
            <person name="Gibbs R."/>
        </authorList>
    </citation>
    <scope>NUCLEOTIDE SEQUENCE [LARGE SCALE GENOMIC DNA]</scope>
    <source>
        <strain evidence="1 2">DSM 17361</strain>
    </source>
</reference>